<keyword evidence="2" id="KW-1185">Reference proteome</keyword>
<evidence type="ECO:0000313" key="1">
    <source>
        <dbReference type="EMBL" id="MBB4940709.1"/>
    </source>
</evidence>
<reference evidence="1 2" key="1">
    <citation type="submission" date="2020-08" db="EMBL/GenBank/DDBJ databases">
        <title>Sequencing the genomes of 1000 actinobacteria strains.</title>
        <authorList>
            <person name="Klenk H.-P."/>
        </authorList>
    </citation>
    <scope>NUCLEOTIDE SEQUENCE [LARGE SCALE GENOMIC DNA]</scope>
    <source>
        <strain evidence="1 2">DSM 43023</strain>
    </source>
</reference>
<comment type="caution">
    <text evidence="1">The sequence shown here is derived from an EMBL/GenBank/DDBJ whole genome shotgun (WGS) entry which is preliminary data.</text>
</comment>
<protein>
    <submittedName>
        <fullName evidence="1">Uncharacterized protein</fullName>
    </submittedName>
</protein>
<organism evidence="1 2">
    <name type="scientific">Streptosporangium album</name>
    <dbReference type="NCBI Taxonomy" id="47479"/>
    <lineage>
        <taxon>Bacteria</taxon>
        <taxon>Bacillati</taxon>
        <taxon>Actinomycetota</taxon>
        <taxon>Actinomycetes</taxon>
        <taxon>Streptosporangiales</taxon>
        <taxon>Streptosporangiaceae</taxon>
        <taxon>Streptosporangium</taxon>
    </lineage>
</organism>
<gene>
    <name evidence="1" type="ORF">FHR32_005086</name>
</gene>
<dbReference type="Proteomes" id="UP000534286">
    <property type="component" value="Unassembled WGS sequence"/>
</dbReference>
<evidence type="ECO:0000313" key="2">
    <source>
        <dbReference type="Proteomes" id="UP000534286"/>
    </source>
</evidence>
<dbReference type="EMBL" id="JACHJU010000002">
    <property type="protein sequence ID" value="MBB4940709.1"/>
    <property type="molecule type" value="Genomic_DNA"/>
</dbReference>
<proteinExistence type="predicted"/>
<name>A0A7W7WBZ1_9ACTN</name>
<accession>A0A7W7WBZ1</accession>
<dbReference type="AlphaFoldDB" id="A0A7W7WBZ1"/>
<dbReference type="RefSeq" id="WP_184756875.1">
    <property type="nucleotide sequence ID" value="NZ_BAABEK010000005.1"/>
</dbReference>
<sequence length="109" mass="12134">MTLLYCCPSADVEGEGAEHSATCPERRAAEITAERASVTEPAVRRAQVWAGRAESYRRFLVTTVADGKVRGMSYLENDSATYTKTHRLPEFLAAYVLLEDVPAHWEVTQ</sequence>